<evidence type="ECO:0000313" key="1">
    <source>
        <dbReference type="EMBL" id="XHV10663.1"/>
    </source>
</evidence>
<proteinExistence type="predicted"/>
<protein>
    <submittedName>
        <fullName evidence="1">Uncharacterized protein</fullName>
    </submittedName>
</protein>
<gene>
    <name evidence="1" type="ORF">BL57_191c</name>
</gene>
<sequence>MNRANIARAEERYNAKYVGLYDLPDREGPFYVFYTEAPDRSKGHDNYFGLFFHPLEDQLYITSAATIRDARFSAIETSDGAFLVSRFRHDYQERGGAMIDGGLAGYIRYNPAHPPTHHMRIVDGIEVFTPIPRDAS</sequence>
<organism evidence="1">
    <name type="scientific">Caulobacter phage BL57</name>
    <dbReference type="NCBI Taxonomy" id="3348355"/>
    <lineage>
        <taxon>Viruses</taxon>
    </lineage>
</organism>
<reference evidence="1" key="1">
    <citation type="submission" date="2024-10" db="EMBL/GenBank/DDBJ databases">
        <title>Genetic diversity among independent isolates of the Dolichocephalovirinae subfamily.</title>
        <authorList>
            <person name="Ely B."/>
            <person name="Thomas Q."/>
            <person name="Mohammadi T."/>
        </authorList>
    </citation>
    <scope>NUCLEOTIDE SEQUENCE</scope>
</reference>
<accession>A0AB74UL52</accession>
<name>A0AB74UL52_9VIRU</name>
<dbReference type="EMBL" id="PQ287320">
    <property type="protein sequence ID" value="XHV10663.1"/>
    <property type="molecule type" value="Genomic_DNA"/>
</dbReference>